<dbReference type="RefSeq" id="WP_184955969.1">
    <property type="nucleotide sequence ID" value="NZ_BOMC01000025.1"/>
</dbReference>
<feature type="transmembrane region" description="Helical" evidence="1">
    <location>
        <begin position="234"/>
        <end position="255"/>
    </location>
</feature>
<name>A0A7W7G4Z8_9ACTN</name>
<keyword evidence="3" id="KW-1185">Reference proteome</keyword>
<comment type="caution">
    <text evidence="2">The sequence shown here is derived from an EMBL/GenBank/DDBJ whole genome shotgun (WGS) entry which is preliminary data.</text>
</comment>
<keyword evidence="1" id="KW-0472">Membrane</keyword>
<feature type="transmembrane region" description="Helical" evidence="1">
    <location>
        <begin position="44"/>
        <end position="62"/>
    </location>
</feature>
<dbReference type="Proteomes" id="UP000542742">
    <property type="component" value="Unassembled WGS sequence"/>
</dbReference>
<feature type="transmembrane region" description="Helical" evidence="1">
    <location>
        <begin position="69"/>
        <end position="89"/>
    </location>
</feature>
<protein>
    <submittedName>
        <fullName evidence="2">Uncharacterized protein</fullName>
    </submittedName>
</protein>
<evidence type="ECO:0000313" key="2">
    <source>
        <dbReference type="EMBL" id="MBB4697898.1"/>
    </source>
</evidence>
<feature type="transmembrane region" description="Helical" evidence="1">
    <location>
        <begin position="109"/>
        <end position="132"/>
    </location>
</feature>
<feature type="transmembrane region" description="Helical" evidence="1">
    <location>
        <begin position="203"/>
        <end position="222"/>
    </location>
</feature>
<evidence type="ECO:0000313" key="3">
    <source>
        <dbReference type="Proteomes" id="UP000542742"/>
    </source>
</evidence>
<feature type="transmembrane region" description="Helical" evidence="1">
    <location>
        <begin position="144"/>
        <end position="163"/>
    </location>
</feature>
<sequence>MRWHRPLLILTAAMAALTVVTLVGIVADDRVLLGAPVWLKPFKFAISFAVYAATLAWMLAVLPRRSRFAEWAGTVIVAVSVIEVAIIAFQAARGHRSHFNDTNPFDERLWSIMGASIMVLFVAHLAIGVVALRQRLPDRVSAYAIRLGLFLSLLGMAAAVPMVTPMQDPGLEGISGAHAVGVPDGGPGLPVTGWSTTGGDLRIGHFVGLHGLQFLPLLALLLTRRTRLGEKTGARLILVAGLAYAGMVVLLTWQALRGQPLLRPDGLTLAALAGLLVATAVAVPVVLRTSDAPRTRSRRPVARLR</sequence>
<keyword evidence="1" id="KW-0812">Transmembrane</keyword>
<evidence type="ECO:0000256" key="1">
    <source>
        <dbReference type="SAM" id="Phobius"/>
    </source>
</evidence>
<gene>
    <name evidence="2" type="ORF">BKA14_008046</name>
</gene>
<organism evidence="2 3">
    <name type="scientific">Paractinoplanes abujensis</name>
    <dbReference type="NCBI Taxonomy" id="882441"/>
    <lineage>
        <taxon>Bacteria</taxon>
        <taxon>Bacillati</taxon>
        <taxon>Actinomycetota</taxon>
        <taxon>Actinomycetes</taxon>
        <taxon>Micromonosporales</taxon>
        <taxon>Micromonosporaceae</taxon>
        <taxon>Paractinoplanes</taxon>
    </lineage>
</organism>
<accession>A0A7W7G4Z8</accession>
<proteinExistence type="predicted"/>
<keyword evidence="1" id="KW-1133">Transmembrane helix</keyword>
<dbReference type="AlphaFoldDB" id="A0A7W7G4Z8"/>
<reference evidence="2 3" key="1">
    <citation type="submission" date="2020-08" db="EMBL/GenBank/DDBJ databases">
        <title>Sequencing the genomes of 1000 actinobacteria strains.</title>
        <authorList>
            <person name="Klenk H.-P."/>
        </authorList>
    </citation>
    <scope>NUCLEOTIDE SEQUENCE [LARGE SCALE GENOMIC DNA]</scope>
    <source>
        <strain evidence="2 3">DSM 45518</strain>
    </source>
</reference>
<feature type="transmembrane region" description="Helical" evidence="1">
    <location>
        <begin position="267"/>
        <end position="287"/>
    </location>
</feature>
<dbReference type="EMBL" id="JACHMF010000001">
    <property type="protein sequence ID" value="MBB4697898.1"/>
    <property type="molecule type" value="Genomic_DNA"/>
</dbReference>